<dbReference type="GeneID" id="17295774"/>
<evidence type="ECO:0000313" key="3">
    <source>
        <dbReference type="EnsemblProtists" id="EKX38961"/>
    </source>
</evidence>
<evidence type="ECO:0000313" key="2">
    <source>
        <dbReference type="EMBL" id="EKX38961.1"/>
    </source>
</evidence>
<protein>
    <submittedName>
        <fullName evidence="2 3">Uncharacterized protein</fullName>
    </submittedName>
</protein>
<accession>L1IRR5</accession>
<dbReference type="Proteomes" id="UP000011087">
    <property type="component" value="Unassembled WGS sequence"/>
</dbReference>
<dbReference type="RefSeq" id="XP_005825941.1">
    <property type="nucleotide sequence ID" value="XM_005825884.1"/>
</dbReference>
<name>L1IRR5_GUITC</name>
<dbReference type="KEGG" id="gtt:GUITHDRAFT_114841"/>
<reference evidence="3" key="3">
    <citation type="submission" date="2015-06" db="UniProtKB">
        <authorList>
            <consortium name="EnsemblProtists"/>
        </authorList>
    </citation>
    <scope>IDENTIFICATION</scope>
</reference>
<keyword evidence="1" id="KW-1133">Transmembrane helix</keyword>
<dbReference type="PaxDb" id="55529-EKX38961"/>
<keyword evidence="4" id="KW-1185">Reference proteome</keyword>
<evidence type="ECO:0000256" key="1">
    <source>
        <dbReference type="SAM" id="Phobius"/>
    </source>
</evidence>
<gene>
    <name evidence="2" type="ORF">GUITHDRAFT_114841</name>
</gene>
<sequence>MSFLSSRFIASSNSSLRMSFKKARNIIPSSGMVSRKLGFVPCCPMHHKHESSFSQVEVPSFIDHEEKKLKDAIHKMYAPQISTLLLLHVGSHSKVVDSQREDEQESASFFVYKYKEMGLSLVSGMLVGSILYFTIEKRKQRL</sequence>
<dbReference type="EnsemblProtists" id="EKX38961">
    <property type="protein sequence ID" value="EKX38961"/>
    <property type="gene ID" value="GUITHDRAFT_114841"/>
</dbReference>
<feature type="transmembrane region" description="Helical" evidence="1">
    <location>
        <begin position="117"/>
        <end position="135"/>
    </location>
</feature>
<proteinExistence type="predicted"/>
<reference evidence="2 4" key="1">
    <citation type="journal article" date="2012" name="Nature">
        <title>Algal genomes reveal evolutionary mosaicism and the fate of nucleomorphs.</title>
        <authorList>
            <consortium name="DOE Joint Genome Institute"/>
            <person name="Curtis B.A."/>
            <person name="Tanifuji G."/>
            <person name="Burki F."/>
            <person name="Gruber A."/>
            <person name="Irimia M."/>
            <person name="Maruyama S."/>
            <person name="Arias M.C."/>
            <person name="Ball S.G."/>
            <person name="Gile G.H."/>
            <person name="Hirakawa Y."/>
            <person name="Hopkins J.F."/>
            <person name="Kuo A."/>
            <person name="Rensing S.A."/>
            <person name="Schmutz J."/>
            <person name="Symeonidi A."/>
            <person name="Elias M."/>
            <person name="Eveleigh R.J."/>
            <person name="Herman E.K."/>
            <person name="Klute M.J."/>
            <person name="Nakayama T."/>
            <person name="Obornik M."/>
            <person name="Reyes-Prieto A."/>
            <person name="Armbrust E.V."/>
            <person name="Aves S.J."/>
            <person name="Beiko R.G."/>
            <person name="Coutinho P."/>
            <person name="Dacks J.B."/>
            <person name="Durnford D.G."/>
            <person name="Fast N.M."/>
            <person name="Green B.R."/>
            <person name="Grisdale C.J."/>
            <person name="Hempel F."/>
            <person name="Henrissat B."/>
            <person name="Hoppner M.P."/>
            <person name="Ishida K."/>
            <person name="Kim E."/>
            <person name="Koreny L."/>
            <person name="Kroth P.G."/>
            <person name="Liu Y."/>
            <person name="Malik S.B."/>
            <person name="Maier U.G."/>
            <person name="McRose D."/>
            <person name="Mock T."/>
            <person name="Neilson J.A."/>
            <person name="Onodera N.T."/>
            <person name="Poole A.M."/>
            <person name="Pritham E.J."/>
            <person name="Richards T.A."/>
            <person name="Rocap G."/>
            <person name="Roy S.W."/>
            <person name="Sarai C."/>
            <person name="Schaack S."/>
            <person name="Shirato S."/>
            <person name="Slamovits C.H."/>
            <person name="Spencer D.F."/>
            <person name="Suzuki S."/>
            <person name="Worden A.Z."/>
            <person name="Zauner S."/>
            <person name="Barry K."/>
            <person name="Bell C."/>
            <person name="Bharti A.K."/>
            <person name="Crow J.A."/>
            <person name="Grimwood J."/>
            <person name="Kramer R."/>
            <person name="Lindquist E."/>
            <person name="Lucas S."/>
            <person name="Salamov A."/>
            <person name="McFadden G.I."/>
            <person name="Lane C.E."/>
            <person name="Keeling P.J."/>
            <person name="Gray M.W."/>
            <person name="Grigoriev I.V."/>
            <person name="Archibald J.M."/>
        </authorList>
    </citation>
    <scope>NUCLEOTIDE SEQUENCE</scope>
    <source>
        <strain evidence="2 4">CCMP2712</strain>
    </source>
</reference>
<dbReference type="HOGENOM" id="CLU_1819522_0_0_1"/>
<evidence type="ECO:0000313" key="4">
    <source>
        <dbReference type="Proteomes" id="UP000011087"/>
    </source>
</evidence>
<keyword evidence="1" id="KW-0812">Transmembrane</keyword>
<dbReference type="EMBL" id="JH993043">
    <property type="protein sequence ID" value="EKX38961.1"/>
    <property type="molecule type" value="Genomic_DNA"/>
</dbReference>
<keyword evidence="1" id="KW-0472">Membrane</keyword>
<dbReference type="AlphaFoldDB" id="L1IRR5"/>
<reference evidence="4" key="2">
    <citation type="submission" date="2012-11" db="EMBL/GenBank/DDBJ databases">
        <authorList>
            <person name="Kuo A."/>
            <person name="Curtis B.A."/>
            <person name="Tanifuji G."/>
            <person name="Burki F."/>
            <person name="Gruber A."/>
            <person name="Irimia M."/>
            <person name="Maruyama S."/>
            <person name="Arias M.C."/>
            <person name="Ball S.G."/>
            <person name="Gile G.H."/>
            <person name="Hirakawa Y."/>
            <person name="Hopkins J.F."/>
            <person name="Rensing S.A."/>
            <person name="Schmutz J."/>
            <person name="Symeonidi A."/>
            <person name="Elias M."/>
            <person name="Eveleigh R.J."/>
            <person name="Herman E.K."/>
            <person name="Klute M.J."/>
            <person name="Nakayama T."/>
            <person name="Obornik M."/>
            <person name="Reyes-Prieto A."/>
            <person name="Armbrust E.V."/>
            <person name="Aves S.J."/>
            <person name="Beiko R.G."/>
            <person name="Coutinho P."/>
            <person name="Dacks J.B."/>
            <person name="Durnford D.G."/>
            <person name="Fast N.M."/>
            <person name="Green B.R."/>
            <person name="Grisdale C."/>
            <person name="Hempe F."/>
            <person name="Henrissat B."/>
            <person name="Hoppner M.P."/>
            <person name="Ishida K.-I."/>
            <person name="Kim E."/>
            <person name="Koreny L."/>
            <person name="Kroth P.G."/>
            <person name="Liu Y."/>
            <person name="Malik S.-B."/>
            <person name="Maier U.G."/>
            <person name="McRose D."/>
            <person name="Mock T."/>
            <person name="Neilson J.A."/>
            <person name="Onodera N.T."/>
            <person name="Poole A.M."/>
            <person name="Pritham E.J."/>
            <person name="Richards T.A."/>
            <person name="Rocap G."/>
            <person name="Roy S.W."/>
            <person name="Sarai C."/>
            <person name="Schaack S."/>
            <person name="Shirato S."/>
            <person name="Slamovits C.H."/>
            <person name="Spencer D.F."/>
            <person name="Suzuki S."/>
            <person name="Worden A.Z."/>
            <person name="Zauner S."/>
            <person name="Barry K."/>
            <person name="Bell C."/>
            <person name="Bharti A.K."/>
            <person name="Crow J.A."/>
            <person name="Grimwood J."/>
            <person name="Kramer R."/>
            <person name="Lindquist E."/>
            <person name="Lucas S."/>
            <person name="Salamov A."/>
            <person name="McFadden G.I."/>
            <person name="Lane C.E."/>
            <person name="Keeling P.J."/>
            <person name="Gray M.W."/>
            <person name="Grigoriev I.V."/>
            <person name="Archibald J.M."/>
        </authorList>
    </citation>
    <scope>NUCLEOTIDE SEQUENCE</scope>
    <source>
        <strain evidence="4">CCMP2712</strain>
    </source>
</reference>
<organism evidence="2">
    <name type="scientific">Guillardia theta (strain CCMP2712)</name>
    <name type="common">Cryptophyte</name>
    <dbReference type="NCBI Taxonomy" id="905079"/>
    <lineage>
        <taxon>Eukaryota</taxon>
        <taxon>Cryptophyceae</taxon>
        <taxon>Pyrenomonadales</taxon>
        <taxon>Geminigeraceae</taxon>
        <taxon>Guillardia</taxon>
    </lineage>
</organism>